<dbReference type="PIRSF" id="PIRSF021700">
    <property type="entry name" value="3_dmu_93_MTrfase"/>
    <property type="match status" value="1"/>
</dbReference>
<dbReference type="RefSeq" id="WP_216877589.1">
    <property type="nucleotide sequence ID" value="NZ_JAERQM010000005.1"/>
</dbReference>
<dbReference type="InterPro" id="IPR028973">
    <property type="entry name" value="PhnB-like"/>
</dbReference>
<dbReference type="PANTHER" id="PTHR33990:SF2">
    <property type="entry name" value="PHNB-LIKE DOMAIN-CONTAINING PROTEIN"/>
    <property type="match status" value="1"/>
</dbReference>
<evidence type="ECO:0000259" key="1">
    <source>
        <dbReference type="Pfam" id="PF06983"/>
    </source>
</evidence>
<gene>
    <name evidence="2" type="ORF">JJQ90_17785</name>
</gene>
<comment type="caution">
    <text evidence="2">The sequence shown here is derived from an EMBL/GenBank/DDBJ whole genome shotgun (WGS) entry which is preliminary data.</text>
</comment>
<accession>A0ABS6HA39</accession>
<evidence type="ECO:0000313" key="2">
    <source>
        <dbReference type="EMBL" id="MBU8545581.1"/>
    </source>
</evidence>
<name>A0ABS6HA39_9PROT</name>
<dbReference type="Proteomes" id="UP000689967">
    <property type="component" value="Unassembled WGS sequence"/>
</dbReference>
<dbReference type="Pfam" id="PF06983">
    <property type="entry name" value="3-dmu-9_3-mt"/>
    <property type="match status" value="1"/>
</dbReference>
<dbReference type="InterPro" id="IPR009725">
    <property type="entry name" value="3_dmu_93_MTrfase"/>
</dbReference>
<protein>
    <submittedName>
        <fullName evidence="2">VOC family protein</fullName>
    </submittedName>
</protein>
<evidence type="ECO:0000313" key="3">
    <source>
        <dbReference type="Proteomes" id="UP000689967"/>
    </source>
</evidence>
<dbReference type="EMBL" id="JAERQM010000005">
    <property type="protein sequence ID" value="MBU8545581.1"/>
    <property type="molecule type" value="Genomic_DNA"/>
</dbReference>
<feature type="domain" description="PhnB-like" evidence="1">
    <location>
        <begin position="4"/>
        <end position="115"/>
    </location>
</feature>
<organism evidence="2 3">
    <name type="scientific">Falsiroseomonas oleicola</name>
    <dbReference type="NCBI Taxonomy" id="2801474"/>
    <lineage>
        <taxon>Bacteria</taxon>
        <taxon>Pseudomonadati</taxon>
        <taxon>Pseudomonadota</taxon>
        <taxon>Alphaproteobacteria</taxon>
        <taxon>Acetobacterales</taxon>
        <taxon>Roseomonadaceae</taxon>
        <taxon>Falsiroseomonas</taxon>
    </lineage>
</organism>
<reference evidence="2 3" key="1">
    <citation type="submission" date="2021-01" db="EMBL/GenBank/DDBJ databases">
        <title>Roseomonas sp. nov, a bacterium isolated from an oil production mixture in Yumen Oilfield.</title>
        <authorList>
            <person name="Wu D."/>
        </authorList>
    </citation>
    <scope>NUCLEOTIDE SEQUENCE [LARGE SCALE GENOMIC DNA]</scope>
    <source>
        <strain evidence="2 3">ROY-5-3</strain>
    </source>
</reference>
<sequence>MTGMTLCLWFDGQAEAAANLYTAIFREGGKPAELAGRMRPAPEAPVLTVEFSLDGQRFLGLNGGPHYRPTPATSLIVDCADQAQIDHFWTRLSEGGATNQCGWLTDRYGFSWQIVPAELASMMRDADAARRGRVMQAMMGMTKLDLAALRAARDAAQ</sequence>
<keyword evidence="3" id="KW-1185">Reference proteome</keyword>
<dbReference type="CDD" id="cd06588">
    <property type="entry name" value="PhnB_like"/>
    <property type="match status" value="1"/>
</dbReference>
<dbReference type="PANTHER" id="PTHR33990">
    <property type="entry name" value="PROTEIN YJDN-RELATED"/>
    <property type="match status" value="1"/>
</dbReference>
<proteinExistence type="predicted"/>